<evidence type="ECO:0000313" key="1">
    <source>
        <dbReference type="EMBL" id="GAA2253867.1"/>
    </source>
</evidence>
<dbReference type="Proteomes" id="UP001501474">
    <property type="component" value="Unassembled WGS sequence"/>
</dbReference>
<sequence>MKTIRTLADRMLDRLVPRETAGACEWWYRCIRNQPCASHNQYTQRVWSCDLNRREFVRCGCTS</sequence>
<gene>
    <name evidence="1" type="ORF">GCM10010104_58530</name>
</gene>
<dbReference type="EMBL" id="BAAART010000157">
    <property type="protein sequence ID" value="GAA2253867.1"/>
    <property type="molecule type" value="Genomic_DNA"/>
</dbReference>
<name>A0ABN3ECS5_9ACTN</name>
<keyword evidence="2" id="KW-1185">Reference proteome</keyword>
<evidence type="ECO:0000313" key="2">
    <source>
        <dbReference type="Proteomes" id="UP001501474"/>
    </source>
</evidence>
<proteinExistence type="predicted"/>
<accession>A0ABN3ECS5</accession>
<dbReference type="RefSeq" id="WP_234849300.1">
    <property type="nucleotide sequence ID" value="NZ_BAAART010000157.1"/>
</dbReference>
<protein>
    <submittedName>
        <fullName evidence="1">Uncharacterized protein</fullName>
    </submittedName>
</protein>
<organism evidence="1 2">
    <name type="scientific">Streptomyces indiaensis</name>
    <dbReference type="NCBI Taxonomy" id="284033"/>
    <lineage>
        <taxon>Bacteria</taxon>
        <taxon>Bacillati</taxon>
        <taxon>Actinomycetota</taxon>
        <taxon>Actinomycetes</taxon>
        <taxon>Kitasatosporales</taxon>
        <taxon>Streptomycetaceae</taxon>
        <taxon>Streptomyces</taxon>
    </lineage>
</organism>
<reference evidence="1 2" key="1">
    <citation type="journal article" date="2019" name="Int. J. Syst. Evol. Microbiol.">
        <title>The Global Catalogue of Microorganisms (GCM) 10K type strain sequencing project: providing services to taxonomists for standard genome sequencing and annotation.</title>
        <authorList>
            <consortium name="The Broad Institute Genomics Platform"/>
            <consortium name="The Broad Institute Genome Sequencing Center for Infectious Disease"/>
            <person name="Wu L."/>
            <person name="Ma J."/>
        </authorList>
    </citation>
    <scope>NUCLEOTIDE SEQUENCE [LARGE SCALE GENOMIC DNA]</scope>
    <source>
        <strain evidence="1 2">JCM 3053</strain>
    </source>
</reference>
<comment type="caution">
    <text evidence="1">The sequence shown here is derived from an EMBL/GenBank/DDBJ whole genome shotgun (WGS) entry which is preliminary data.</text>
</comment>